<sequence>MGILILFVLAVGAGTIVYFVWKFVAKEFKAESIRQDMAEATRTASDVAAADAANRFTHPAYTMDGKARFWDGSWWLNGMKMF</sequence>
<reference evidence="2 3" key="2">
    <citation type="submission" date="2016-03" db="EMBL/GenBank/DDBJ databases">
        <title>New uncultured bacterium of the family Gallionellaceae from acid mine drainage: description and reconstruction of genome based on metagenomic analysis of microbial community.</title>
        <authorList>
            <person name="Kadnikov V."/>
            <person name="Ivasenko D."/>
            <person name="Beletsky A."/>
            <person name="Mardanov A."/>
            <person name="Danilova E."/>
            <person name="Pimenov N."/>
            <person name="Karnachuk O."/>
            <person name="Ravin N."/>
        </authorList>
    </citation>
    <scope>NUCLEOTIDE SEQUENCE [LARGE SCALE GENOMIC DNA]</scope>
    <source>
        <strain evidence="2">ShG14-8</strain>
    </source>
</reference>
<evidence type="ECO:0000313" key="3">
    <source>
        <dbReference type="Proteomes" id="UP000070578"/>
    </source>
</evidence>
<evidence type="ECO:0000313" key="2">
    <source>
        <dbReference type="EMBL" id="KXS31261.1"/>
    </source>
</evidence>
<dbReference type="AlphaFoldDB" id="A0A139BQL7"/>
<keyword evidence="1" id="KW-0472">Membrane</keyword>
<dbReference type="EMBL" id="LSLI01000087">
    <property type="protein sequence ID" value="KXS31261.1"/>
    <property type="molecule type" value="Genomic_DNA"/>
</dbReference>
<accession>A0A139BQL7</accession>
<name>A0A139BQL7_9PROT</name>
<evidence type="ECO:0000256" key="1">
    <source>
        <dbReference type="SAM" id="Phobius"/>
    </source>
</evidence>
<protein>
    <submittedName>
        <fullName evidence="2">Uncharacterized protein</fullName>
    </submittedName>
</protein>
<reference evidence="2 3" key="1">
    <citation type="submission" date="2016-02" db="EMBL/GenBank/DDBJ databases">
        <authorList>
            <person name="Wen L."/>
            <person name="He K."/>
            <person name="Yang H."/>
        </authorList>
    </citation>
    <scope>NUCLEOTIDE SEQUENCE [LARGE SCALE GENOMIC DNA]</scope>
    <source>
        <strain evidence="2">ShG14-8</strain>
    </source>
</reference>
<comment type="caution">
    <text evidence="2">The sequence shown here is derived from an EMBL/GenBank/DDBJ whole genome shotgun (WGS) entry which is preliminary data.</text>
</comment>
<keyword evidence="1" id="KW-0812">Transmembrane</keyword>
<keyword evidence="1" id="KW-1133">Transmembrane helix</keyword>
<organism evidence="2 3">
    <name type="scientific">Candidatus Gallionella acididurans</name>
    <dbReference type="NCBI Taxonomy" id="1796491"/>
    <lineage>
        <taxon>Bacteria</taxon>
        <taxon>Pseudomonadati</taxon>
        <taxon>Pseudomonadota</taxon>
        <taxon>Betaproteobacteria</taxon>
        <taxon>Nitrosomonadales</taxon>
        <taxon>Gallionellaceae</taxon>
        <taxon>Gallionella</taxon>
    </lineage>
</organism>
<feature type="transmembrane region" description="Helical" evidence="1">
    <location>
        <begin position="6"/>
        <end position="25"/>
    </location>
</feature>
<proteinExistence type="predicted"/>
<gene>
    <name evidence="2" type="ORF">AWT59_2620</name>
</gene>
<dbReference type="Proteomes" id="UP000070578">
    <property type="component" value="Unassembled WGS sequence"/>
</dbReference>